<dbReference type="EMBL" id="FOYS01000001">
    <property type="protein sequence ID" value="SFR31908.1"/>
    <property type="molecule type" value="Genomic_DNA"/>
</dbReference>
<feature type="region of interest" description="Disordered" evidence="1">
    <location>
        <begin position="1"/>
        <end position="36"/>
    </location>
</feature>
<dbReference type="Proteomes" id="UP000243250">
    <property type="component" value="Unassembled WGS sequence"/>
</dbReference>
<name>A0A1I6FPT6_9EURY</name>
<dbReference type="PANTHER" id="PTHR10788:SF106">
    <property type="entry name" value="BCDNA.GH08860"/>
    <property type="match status" value="1"/>
</dbReference>
<dbReference type="Gene3D" id="3.40.50.2000">
    <property type="entry name" value="Glycogen Phosphorylase B"/>
    <property type="match status" value="2"/>
</dbReference>
<dbReference type="SUPFAM" id="SSF53756">
    <property type="entry name" value="UDP-Glycosyltransferase/glycogen phosphorylase"/>
    <property type="match status" value="1"/>
</dbReference>
<proteinExistence type="predicted"/>
<dbReference type="GO" id="GO:0004805">
    <property type="term" value="F:trehalose-phosphatase activity"/>
    <property type="evidence" value="ECO:0007669"/>
    <property type="project" value="TreeGrafter"/>
</dbReference>
<dbReference type="STRING" id="555875.SAMN04488124_0021"/>
<dbReference type="GO" id="GO:0005992">
    <property type="term" value="P:trehalose biosynthetic process"/>
    <property type="evidence" value="ECO:0007669"/>
    <property type="project" value="InterPro"/>
</dbReference>
<evidence type="ECO:0000313" key="2">
    <source>
        <dbReference type="EMBL" id="SFR31908.1"/>
    </source>
</evidence>
<keyword evidence="3" id="KW-1185">Reference proteome</keyword>
<dbReference type="CDD" id="cd03788">
    <property type="entry name" value="GT20_TPS"/>
    <property type="match status" value="1"/>
</dbReference>
<dbReference type="AlphaFoldDB" id="A0A1I6FPT6"/>
<sequence>MSETPSVELTDDIRPNVDDRIAAEAETTLEDEETERDLVVVSNREPYQHEYDSDGSVVVEEPVGGLTAGLDPVVQKTQGDWVAWGDGDADAVVTDDDDCVAVPPDDERYTLRRVWLEDEEVEGYYYGYSNRVLWPLCHDLVDRVEMEPDYWDTYRSVNESFGEAAVERATENSTVWIQDYHFCLAPKTIRESLPDGASMVQFWHIPWPAWDTFRVVPHAEELVEGLLSNDVVGFHIDRYRDNFLECAAQLDDTRVDRDAGVVHVDGRTVEVGAFEMGVDADRIAETAETFDHHAWAHLAGKYDIDPNINVAVGVDRIDYTKGIPKRIDALEQFWEEHPEWRGELTFVQKSSHSRSQIPAYQRAANEVEEAIERVNDRFGTEDWQPIVHVDDHLSQRELFGLYRHADIALVSPLRDGLNLVAKEYVAAQVEDDGVLLLSEFAGAHQTLDEAVTINPYSPEGFAEAIHQSLSMTAVERGRRMRSLRSVVTEHDLDDWVAELLTATVPDGEEFTVEGTDV</sequence>
<accession>A0A1I6FPT6</accession>
<protein>
    <submittedName>
        <fullName evidence="2">Trehalose 6-phosphate synthase</fullName>
    </submittedName>
</protein>
<dbReference type="OrthoDB" id="79955at2157"/>
<evidence type="ECO:0000313" key="3">
    <source>
        <dbReference type="Proteomes" id="UP000243250"/>
    </source>
</evidence>
<dbReference type="InterPro" id="IPR001830">
    <property type="entry name" value="Glyco_trans_20"/>
</dbReference>
<gene>
    <name evidence="2" type="ORF">SAMN04488124_0021</name>
</gene>
<evidence type="ECO:0000256" key="1">
    <source>
        <dbReference type="SAM" id="MobiDB-lite"/>
    </source>
</evidence>
<dbReference type="GO" id="GO:0005829">
    <property type="term" value="C:cytosol"/>
    <property type="evidence" value="ECO:0007669"/>
    <property type="project" value="TreeGrafter"/>
</dbReference>
<dbReference type="PANTHER" id="PTHR10788">
    <property type="entry name" value="TREHALOSE-6-PHOSPHATE SYNTHASE"/>
    <property type="match status" value="1"/>
</dbReference>
<feature type="compositionally biased region" description="Basic and acidic residues" evidence="1">
    <location>
        <begin position="11"/>
        <end position="23"/>
    </location>
</feature>
<organism evidence="2 3">
    <name type="scientific">Halogeometricum limi</name>
    <dbReference type="NCBI Taxonomy" id="555875"/>
    <lineage>
        <taxon>Archaea</taxon>
        <taxon>Methanobacteriati</taxon>
        <taxon>Methanobacteriota</taxon>
        <taxon>Stenosarchaea group</taxon>
        <taxon>Halobacteria</taxon>
        <taxon>Halobacteriales</taxon>
        <taxon>Haloferacaceae</taxon>
        <taxon>Halogeometricum</taxon>
    </lineage>
</organism>
<reference evidence="3" key="1">
    <citation type="submission" date="2016-10" db="EMBL/GenBank/DDBJ databases">
        <authorList>
            <person name="Varghese N."/>
            <person name="Submissions S."/>
        </authorList>
    </citation>
    <scope>NUCLEOTIDE SEQUENCE [LARGE SCALE GENOMIC DNA]</scope>
    <source>
        <strain evidence="3">CGMCC 1.8711</strain>
    </source>
</reference>
<dbReference type="GO" id="GO:0003825">
    <property type="term" value="F:alpha,alpha-trehalose-phosphate synthase (UDP-forming) activity"/>
    <property type="evidence" value="ECO:0007669"/>
    <property type="project" value="TreeGrafter"/>
</dbReference>
<dbReference type="Pfam" id="PF00982">
    <property type="entry name" value="Glyco_transf_20"/>
    <property type="match status" value="1"/>
</dbReference>